<protein>
    <submittedName>
        <fullName evidence="2">Uncharacterized protein</fullName>
    </submittedName>
</protein>
<feature type="region of interest" description="Disordered" evidence="1">
    <location>
        <begin position="62"/>
        <end position="87"/>
    </location>
</feature>
<organism evidence="2 3">
    <name type="scientific">Nezara viridula</name>
    <name type="common">Southern green stink bug</name>
    <name type="synonym">Cimex viridulus</name>
    <dbReference type="NCBI Taxonomy" id="85310"/>
    <lineage>
        <taxon>Eukaryota</taxon>
        <taxon>Metazoa</taxon>
        <taxon>Ecdysozoa</taxon>
        <taxon>Arthropoda</taxon>
        <taxon>Hexapoda</taxon>
        <taxon>Insecta</taxon>
        <taxon>Pterygota</taxon>
        <taxon>Neoptera</taxon>
        <taxon>Paraneoptera</taxon>
        <taxon>Hemiptera</taxon>
        <taxon>Heteroptera</taxon>
        <taxon>Panheteroptera</taxon>
        <taxon>Pentatomomorpha</taxon>
        <taxon>Pentatomoidea</taxon>
        <taxon>Pentatomidae</taxon>
        <taxon>Pentatominae</taxon>
        <taxon>Nezara</taxon>
    </lineage>
</organism>
<evidence type="ECO:0000313" key="3">
    <source>
        <dbReference type="Proteomes" id="UP001152798"/>
    </source>
</evidence>
<keyword evidence="3" id="KW-1185">Reference proteome</keyword>
<evidence type="ECO:0000313" key="2">
    <source>
        <dbReference type="EMBL" id="CAH1406754.1"/>
    </source>
</evidence>
<dbReference type="AlphaFoldDB" id="A0A9P0HR34"/>
<name>A0A9P0HR34_NEZVI</name>
<dbReference type="Proteomes" id="UP001152798">
    <property type="component" value="Chromosome 7"/>
</dbReference>
<dbReference type="EMBL" id="OV725083">
    <property type="protein sequence ID" value="CAH1406754.1"/>
    <property type="molecule type" value="Genomic_DNA"/>
</dbReference>
<evidence type="ECO:0000256" key="1">
    <source>
        <dbReference type="SAM" id="MobiDB-lite"/>
    </source>
</evidence>
<gene>
    <name evidence="2" type="ORF">NEZAVI_LOCUS14628</name>
</gene>
<proteinExistence type="predicted"/>
<accession>A0A9P0HR34</accession>
<reference evidence="2" key="1">
    <citation type="submission" date="2022-01" db="EMBL/GenBank/DDBJ databases">
        <authorList>
            <person name="King R."/>
        </authorList>
    </citation>
    <scope>NUCLEOTIDE SEQUENCE</scope>
</reference>
<sequence>MVSPSSDPLSSCLPSSQAARYGSQVSAECSVCRVLFALEAAAFKPDVAPVCVHCMLQREPARSTGREGSEEVENMSTDSGKRKKSSKKVTFAIGGSIQYPGLSVESKVSRCQACSGNVTIVRTASSPSSKKAMSAGAKRLVRSRTRPKPVLCISCCGKSAGEDSLLSKILSQDLLSPLLAK</sequence>